<organism evidence="1 2">
    <name type="scientific">Trichonephila clavata</name>
    <name type="common">Joro spider</name>
    <name type="synonym">Nephila clavata</name>
    <dbReference type="NCBI Taxonomy" id="2740835"/>
    <lineage>
        <taxon>Eukaryota</taxon>
        <taxon>Metazoa</taxon>
        <taxon>Ecdysozoa</taxon>
        <taxon>Arthropoda</taxon>
        <taxon>Chelicerata</taxon>
        <taxon>Arachnida</taxon>
        <taxon>Araneae</taxon>
        <taxon>Araneomorphae</taxon>
        <taxon>Entelegynae</taxon>
        <taxon>Araneoidea</taxon>
        <taxon>Nephilidae</taxon>
        <taxon>Trichonephila</taxon>
    </lineage>
</organism>
<comment type="caution">
    <text evidence="1">The sequence shown here is derived from an EMBL/GenBank/DDBJ whole genome shotgun (WGS) entry which is preliminary data.</text>
</comment>
<gene>
    <name evidence="1" type="ORF">TNCT_17891</name>
</gene>
<protein>
    <submittedName>
        <fullName evidence="1">Uncharacterized protein</fullName>
    </submittedName>
</protein>
<sequence length="89" mass="10742">MFVSVNLSLCESGSLRRNMHNTESRQPSRSVNIEEQVHRRQFECQPMHYCSDAWVCDSAVWRILHEHGEHSYYLQRVQLQQPNEYQKYE</sequence>
<evidence type="ECO:0000313" key="1">
    <source>
        <dbReference type="EMBL" id="GFR07092.1"/>
    </source>
</evidence>
<dbReference type="AlphaFoldDB" id="A0A8X6LG25"/>
<keyword evidence="2" id="KW-1185">Reference proteome</keyword>
<dbReference type="Proteomes" id="UP000887116">
    <property type="component" value="Unassembled WGS sequence"/>
</dbReference>
<name>A0A8X6LG25_TRICU</name>
<dbReference type="EMBL" id="BMAO01016226">
    <property type="protein sequence ID" value="GFR07092.1"/>
    <property type="molecule type" value="Genomic_DNA"/>
</dbReference>
<evidence type="ECO:0000313" key="2">
    <source>
        <dbReference type="Proteomes" id="UP000887116"/>
    </source>
</evidence>
<reference evidence="1" key="1">
    <citation type="submission" date="2020-07" db="EMBL/GenBank/DDBJ databases">
        <title>Multicomponent nature underlies the extraordinary mechanical properties of spider dragline silk.</title>
        <authorList>
            <person name="Kono N."/>
            <person name="Nakamura H."/>
            <person name="Mori M."/>
            <person name="Yoshida Y."/>
            <person name="Ohtoshi R."/>
            <person name="Malay A.D."/>
            <person name="Moran D.A.P."/>
            <person name="Tomita M."/>
            <person name="Numata K."/>
            <person name="Arakawa K."/>
        </authorList>
    </citation>
    <scope>NUCLEOTIDE SEQUENCE</scope>
</reference>
<proteinExistence type="predicted"/>
<accession>A0A8X6LG25</accession>